<dbReference type="InterPro" id="IPR044927">
    <property type="entry name" value="Endonuclea_NS_2"/>
</dbReference>
<gene>
    <name evidence="3" type="ORF">AGRA3207_007474</name>
</gene>
<organism evidence="3 4">
    <name type="scientific">Actinomadura graeca</name>
    <dbReference type="NCBI Taxonomy" id="2750812"/>
    <lineage>
        <taxon>Bacteria</taxon>
        <taxon>Bacillati</taxon>
        <taxon>Actinomycetota</taxon>
        <taxon>Actinomycetes</taxon>
        <taxon>Streptosporangiales</taxon>
        <taxon>Thermomonosporaceae</taxon>
        <taxon>Actinomadura</taxon>
    </lineage>
</organism>
<sequence>MNLRPAPAAVSVFLLAGTTVAALSSHAAAAPSGPAAAARQADDAPCDRTIEKNHTYKANGYSFRTDGQGRPERADAFNLKVVPAGRDTCAKKVGQMGGAGYHGGHLIAASLNGVDMRYNLVPQNGTLNTGFYNHQVEGGTRKCIANGGQIPRYVVNAVYPTGTTGIIPDRFVLSITAKKTAERTIPLTIPNRALTDTEKKDFGKTLDDGFKGAGCKT</sequence>
<evidence type="ECO:0000313" key="4">
    <source>
        <dbReference type="Proteomes" id="UP001049518"/>
    </source>
</evidence>
<keyword evidence="3" id="KW-0540">Nuclease</keyword>
<dbReference type="InterPro" id="IPR044929">
    <property type="entry name" value="DNA/RNA_non-sp_Endonuclease_sf"/>
</dbReference>
<evidence type="ECO:0000313" key="3">
    <source>
        <dbReference type="EMBL" id="QXJ25905.1"/>
    </source>
</evidence>
<keyword evidence="4" id="KW-1185">Reference proteome</keyword>
<dbReference type="Pfam" id="PF13930">
    <property type="entry name" value="Endonuclea_NS_2"/>
    <property type="match status" value="1"/>
</dbReference>
<dbReference type="Proteomes" id="UP001049518">
    <property type="component" value="Chromosome"/>
</dbReference>
<proteinExistence type="predicted"/>
<dbReference type="Gene3D" id="3.40.570.10">
    <property type="entry name" value="Extracellular Endonuclease, subunit A"/>
    <property type="match status" value="1"/>
</dbReference>
<keyword evidence="3" id="KW-0378">Hydrolase</keyword>
<keyword evidence="1" id="KW-0732">Signal</keyword>
<reference evidence="3" key="1">
    <citation type="submission" date="2020-07" db="EMBL/GenBank/DDBJ databases">
        <authorList>
            <person name="Tarantini F.S."/>
            <person name="Hong K.W."/>
            <person name="Chan K.G."/>
        </authorList>
    </citation>
    <scope>NUCLEOTIDE SEQUENCE</scope>
    <source>
        <strain evidence="3">32-07</strain>
    </source>
</reference>
<feature type="domain" description="Type VII secretion system protein EssD-like" evidence="2">
    <location>
        <begin position="53"/>
        <end position="160"/>
    </location>
</feature>
<name>A0ABX8R4B8_9ACTN</name>
<evidence type="ECO:0000259" key="2">
    <source>
        <dbReference type="Pfam" id="PF13930"/>
    </source>
</evidence>
<dbReference type="GO" id="GO:0004519">
    <property type="term" value="F:endonuclease activity"/>
    <property type="evidence" value="ECO:0007669"/>
    <property type="project" value="UniProtKB-KW"/>
</dbReference>
<keyword evidence="3" id="KW-0255">Endonuclease</keyword>
<accession>A0ABX8R4B8</accession>
<dbReference type="RefSeq" id="WP_231332120.1">
    <property type="nucleotide sequence ID" value="NZ_CP059572.1"/>
</dbReference>
<dbReference type="EMBL" id="CP059572">
    <property type="protein sequence ID" value="QXJ25905.1"/>
    <property type="molecule type" value="Genomic_DNA"/>
</dbReference>
<feature type="chain" id="PRO_5045816462" evidence="1">
    <location>
        <begin position="30"/>
        <end position="217"/>
    </location>
</feature>
<protein>
    <submittedName>
        <fullName evidence="3">DNA/RNA non-specific endonuclease</fullName>
    </submittedName>
</protein>
<feature type="signal peptide" evidence="1">
    <location>
        <begin position="1"/>
        <end position="29"/>
    </location>
</feature>
<evidence type="ECO:0000256" key="1">
    <source>
        <dbReference type="SAM" id="SignalP"/>
    </source>
</evidence>